<evidence type="ECO:0000256" key="1">
    <source>
        <dbReference type="SAM" id="MobiDB-lite"/>
    </source>
</evidence>
<proteinExistence type="predicted"/>
<evidence type="ECO:0000313" key="4">
    <source>
        <dbReference type="EMBL" id="GBO46588.1"/>
    </source>
</evidence>
<sequence length="135" mass="15962">MFLVRKERWVPLVTPESGKNQKRGDVIPEQERQSVFDEFWLTMSWNLKKMFLLMQHRDIKSTKRKTEKGDDTHAFDDSTPCEEESRRQVPIKRKNTEHVSDGKNKKVKIDETDKKKKGVIKDKKTVILSSLFSKK</sequence>
<evidence type="ECO:0000313" key="2">
    <source>
        <dbReference type="EMBL" id="GBO46583.1"/>
    </source>
</evidence>
<dbReference type="EMBL" id="BGPR01074380">
    <property type="protein sequence ID" value="GBO46594.1"/>
    <property type="molecule type" value="Genomic_DNA"/>
</dbReference>
<evidence type="ECO:0000313" key="3">
    <source>
        <dbReference type="EMBL" id="GBO46587.1"/>
    </source>
</evidence>
<accession>A0A4Y2XDT1</accession>
<protein>
    <submittedName>
        <fullName evidence="3">Uncharacterized protein</fullName>
    </submittedName>
</protein>
<name>A0A4Y2XDT1_ARAVE</name>
<evidence type="ECO:0000313" key="6">
    <source>
        <dbReference type="Proteomes" id="UP000499080"/>
    </source>
</evidence>
<feature type="compositionally biased region" description="Basic and acidic residues" evidence="1">
    <location>
        <begin position="94"/>
        <end position="117"/>
    </location>
</feature>
<dbReference type="Proteomes" id="UP000499080">
    <property type="component" value="Unassembled WGS sequence"/>
</dbReference>
<gene>
    <name evidence="3" type="ORF">AVEN_121521_1</name>
    <name evidence="4" type="ORF">AVEN_129439_1</name>
    <name evidence="5" type="ORF">AVEN_186903_1</name>
    <name evidence="2" type="ORF">AVEN_189890_1</name>
</gene>
<comment type="caution">
    <text evidence="3">The sequence shown here is derived from an EMBL/GenBank/DDBJ whole genome shotgun (WGS) entry which is preliminary data.</text>
</comment>
<dbReference type="EMBL" id="BGPR01074376">
    <property type="protein sequence ID" value="GBO46587.1"/>
    <property type="molecule type" value="Genomic_DNA"/>
</dbReference>
<feature type="region of interest" description="Disordered" evidence="1">
    <location>
        <begin position="61"/>
        <end position="117"/>
    </location>
</feature>
<dbReference type="AlphaFoldDB" id="A0A4Y2XDT1"/>
<keyword evidence="6" id="KW-1185">Reference proteome</keyword>
<feature type="compositionally biased region" description="Basic and acidic residues" evidence="1">
    <location>
        <begin position="67"/>
        <end position="76"/>
    </location>
</feature>
<dbReference type="EMBL" id="BGPR01074371">
    <property type="protein sequence ID" value="GBO46583.1"/>
    <property type="molecule type" value="Genomic_DNA"/>
</dbReference>
<evidence type="ECO:0000313" key="5">
    <source>
        <dbReference type="EMBL" id="GBO46594.1"/>
    </source>
</evidence>
<organism evidence="3 6">
    <name type="scientific">Araneus ventricosus</name>
    <name type="common">Orbweaver spider</name>
    <name type="synonym">Epeira ventricosa</name>
    <dbReference type="NCBI Taxonomy" id="182803"/>
    <lineage>
        <taxon>Eukaryota</taxon>
        <taxon>Metazoa</taxon>
        <taxon>Ecdysozoa</taxon>
        <taxon>Arthropoda</taxon>
        <taxon>Chelicerata</taxon>
        <taxon>Arachnida</taxon>
        <taxon>Araneae</taxon>
        <taxon>Araneomorphae</taxon>
        <taxon>Entelegynae</taxon>
        <taxon>Araneoidea</taxon>
        <taxon>Araneidae</taxon>
        <taxon>Araneus</taxon>
    </lineage>
</organism>
<dbReference type="EMBL" id="BGPR01074377">
    <property type="protein sequence ID" value="GBO46588.1"/>
    <property type="molecule type" value="Genomic_DNA"/>
</dbReference>
<reference evidence="3 6" key="1">
    <citation type="journal article" date="2019" name="Sci. Rep.">
        <title>Orb-weaving spider Araneus ventricosus genome elucidates the spidroin gene catalogue.</title>
        <authorList>
            <person name="Kono N."/>
            <person name="Nakamura H."/>
            <person name="Ohtoshi R."/>
            <person name="Moran D.A.P."/>
            <person name="Shinohara A."/>
            <person name="Yoshida Y."/>
            <person name="Fujiwara M."/>
            <person name="Mori M."/>
            <person name="Tomita M."/>
            <person name="Arakawa K."/>
        </authorList>
    </citation>
    <scope>NUCLEOTIDE SEQUENCE [LARGE SCALE GENOMIC DNA]</scope>
</reference>